<protein>
    <submittedName>
        <fullName evidence="2">Uncharacterized protein</fullName>
    </submittedName>
</protein>
<accession>A0AAE0CG27</accession>
<evidence type="ECO:0000256" key="1">
    <source>
        <dbReference type="SAM" id="MobiDB-lite"/>
    </source>
</evidence>
<evidence type="ECO:0000313" key="2">
    <source>
        <dbReference type="EMBL" id="KAK3253182.1"/>
    </source>
</evidence>
<sequence length="123" mass="13255">MHKEFPGAHSQFKANAKPRVVGKLICSSHGENTQYVDFQPASSRKLPYTPKTTTPFPGWKGKALLPAERVLVVLSGSDASDDEDMSDVGRGRGNEHAAPEAAAMADATEMSTEFSLLELQLPV</sequence>
<organism evidence="2 3">
    <name type="scientific">Cymbomonas tetramitiformis</name>
    <dbReference type="NCBI Taxonomy" id="36881"/>
    <lineage>
        <taxon>Eukaryota</taxon>
        <taxon>Viridiplantae</taxon>
        <taxon>Chlorophyta</taxon>
        <taxon>Pyramimonadophyceae</taxon>
        <taxon>Pyramimonadales</taxon>
        <taxon>Pyramimonadaceae</taxon>
        <taxon>Cymbomonas</taxon>
    </lineage>
</organism>
<feature type="compositionally biased region" description="Basic and acidic residues" evidence="1">
    <location>
        <begin position="87"/>
        <end position="98"/>
    </location>
</feature>
<dbReference type="EMBL" id="LGRX02024974">
    <property type="protein sequence ID" value="KAK3253182.1"/>
    <property type="molecule type" value="Genomic_DNA"/>
</dbReference>
<comment type="caution">
    <text evidence="2">The sequence shown here is derived from an EMBL/GenBank/DDBJ whole genome shotgun (WGS) entry which is preliminary data.</text>
</comment>
<keyword evidence="3" id="KW-1185">Reference proteome</keyword>
<name>A0AAE0CG27_9CHLO</name>
<evidence type="ECO:0000313" key="3">
    <source>
        <dbReference type="Proteomes" id="UP001190700"/>
    </source>
</evidence>
<gene>
    <name evidence="2" type="ORF">CYMTET_37554</name>
</gene>
<proteinExistence type="predicted"/>
<reference evidence="2 3" key="1">
    <citation type="journal article" date="2015" name="Genome Biol. Evol.">
        <title>Comparative Genomics of a Bacterivorous Green Alga Reveals Evolutionary Causalities and Consequences of Phago-Mixotrophic Mode of Nutrition.</title>
        <authorList>
            <person name="Burns J.A."/>
            <person name="Paasch A."/>
            <person name="Narechania A."/>
            <person name="Kim E."/>
        </authorList>
    </citation>
    <scope>NUCLEOTIDE SEQUENCE [LARGE SCALE GENOMIC DNA]</scope>
    <source>
        <strain evidence="2 3">PLY_AMNH</strain>
    </source>
</reference>
<dbReference type="AlphaFoldDB" id="A0AAE0CG27"/>
<dbReference type="Proteomes" id="UP001190700">
    <property type="component" value="Unassembled WGS sequence"/>
</dbReference>
<feature type="region of interest" description="Disordered" evidence="1">
    <location>
        <begin position="75"/>
        <end position="107"/>
    </location>
</feature>